<dbReference type="PANTHER" id="PTHR38777">
    <property type="entry name" value="FELS-2 PROPHAGE PROTEIN"/>
    <property type="match status" value="1"/>
</dbReference>
<evidence type="ECO:0000256" key="3">
    <source>
        <dbReference type="ARBA" id="ARBA00022833"/>
    </source>
</evidence>
<reference evidence="6 7" key="1">
    <citation type="submission" date="2024-04" db="EMBL/GenBank/DDBJ databases">
        <title>Salinicola lusitanus LLJ914,a marine bacterium isolated from the Okinawa Trough.</title>
        <authorList>
            <person name="Li J."/>
        </authorList>
    </citation>
    <scope>NUCLEOTIDE SEQUENCE [LARGE SCALE GENOMIC DNA]</scope>
    <source>
        <strain evidence="6 7">LLJ914</strain>
    </source>
</reference>
<dbReference type="PROSITE" id="PS51128">
    <property type="entry name" value="ZF_DKSA_2"/>
    <property type="match status" value="1"/>
</dbReference>
<keyword evidence="3" id="KW-0862">Zinc</keyword>
<sequence length="74" mass="8281">MADPADNAGAVIEHHLANSLARHRLPEFTGIDWAKLECEECGEEIPAARREAAPWATTCIDCQSIREEKSRHVR</sequence>
<dbReference type="InterPro" id="IPR000962">
    <property type="entry name" value="Znf_DskA_TraR"/>
</dbReference>
<dbReference type="InterPro" id="IPR020458">
    <property type="entry name" value="Znf_DskA_TraR_CS"/>
</dbReference>
<dbReference type="Proteomes" id="UP001453229">
    <property type="component" value="Chromosome"/>
</dbReference>
<proteinExistence type="predicted"/>
<dbReference type="PRINTS" id="PR00618">
    <property type="entry name" value="DKSAZNFINGER"/>
</dbReference>
<keyword evidence="7" id="KW-1185">Reference proteome</keyword>
<dbReference type="RefSeq" id="WP_342595505.1">
    <property type="nucleotide sequence ID" value="NZ_CP151919.1"/>
</dbReference>
<evidence type="ECO:0000256" key="1">
    <source>
        <dbReference type="ARBA" id="ARBA00022723"/>
    </source>
</evidence>
<dbReference type="SUPFAM" id="SSF57716">
    <property type="entry name" value="Glucocorticoid receptor-like (DNA-binding domain)"/>
    <property type="match status" value="1"/>
</dbReference>
<protein>
    <submittedName>
        <fullName evidence="6">TraR/DksA family transcriptional regulator</fullName>
    </submittedName>
</protein>
<evidence type="ECO:0000313" key="6">
    <source>
        <dbReference type="EMBL" id="XAD54976.1"/>
    </source>
</evidence>
<dbReference type="PANTHER" id="PTHR38777:SF1">
    <property type="entry name" value="DNAK SUPPRESSOR PROTEIN"/>
    <property type="match status" value="1"/>
</dbReference>
<dbReference type="NCBIfam" id="TIGR02419">
    <property type="entry name" value="C4_traR_proteo"/>
    <property type="match status" value="1"/>
</dbReference>
<gene>
    <name evidence="6" type="ORF">AAGT95_03070</name>
</gene>
<evidence type="ECO:0000256" key="2">
    <source>
        <dbReference type="ARBA" id="ARBA00022771"/>
    </source>
</evidence>
<feature type="zinc finger region" description="dksA C4-type" evidence="4">
    <location>
        <begin position="38"/>
        <end position="62"/>
    </location>
</feature>
<evidence type="ECO:0000313" key="7">
    <source>
        <dbReference type="Proteomes" id="UP001453229"/>
    </source>
</evidence>
<dbReference type="Gene3D" id="1.20.120.910">
    <property type="entry name" value="DksA, coiled-coil domain"/>
    <property type="match status" value="1"/>
</dbReference>
<evidence type="ECO:0000259" key="5">
    <source>
        <dbReference type="Pfam" id="PF01258"/>
    </source>
</evidence>
<evidence type="ECO:0000256" key="4">
    <source>
        <dbReference type="PROSITE-ProRule" id="PRU00510"/>
    </source>
</evidence>
<accession>A0ABZ3CV96</accession>
<dbReference type="PROSITE" id="PS01102">
    <property type="entry name" value="ZF_DKSA_1"/>
    <property type="match status" value="1"/>
</dbReference>
<dbReference type="InterPro" id="IPR012783">
    <property type="entry name" value="Znf_C4_TraR"/>
</dbReference>
<keyword evidence="1" id="KW-0479">Metal-binding</keyword>
<name>A0ABZ3CV96_9GAMM</name>
<dbReference type="EMBL" id="CP151919">
    <property type="protein sequence ID" value="XAD54976.1"/>
    <property type="molecule type" value="Genomic_DNA"/>
</dbReference>
<dbReference type="InterPro" id="IPR020460">
    <property type="entry name" value="Znf_C4-type_bac"/>
</dbReference>
<feature type="domain" description="Zinc finger DksA/TraR C4-type" evidence="5">
    <location>
        <begin position="38"/>
        <end position="67"/>
    </location>
</feature>
<keyword evidence="2" id="KW-0863">Zinc-finger</keyword>
<dbReference type="Pfam" id="PF01258">
    <property type="entry name" value="zf-dskA_traR"/>
    <property type="match status" value="1"/>
</dbReference>
<organism evidence="6 7">
    <name type="scientific">Salinicola lusitanus</name>
    <dbReference type="NCBI Taxonomy" id="1949085"/>
    <lineage>
        <taxon>Bacteria</taxon>
        <taxon>Pseudomonadati</taxon>
        <taxon>Pseudomonadota</taxon>
        <taxon>Gammaproteobacteria</taxon>
        <taxon>Oceanospirillales</taxon>
        <taxon>Halomonadaceae</taxon>
        <taxon>Salinicola</taxon>
    </lineage>
</organism>